<evidence type="ECO:0000313" key="2">
    <source>
        <dbReference type="Proteomes" id="UP001162483"/>
    </source>
</evidence>
<reference evidence="1" key="1">
    <citation type="submission" date="2023-05" db="EMBL/GenBank/DDBJ databases">
        <authorList>
            <person name="Stuckert A."/>
        </authorList>
    </citation>
    <scope>NUCLEOTIDE SEQUENCE</scope>
</reference>
<protein>
    <submittedName>
        <fullName evidence="1">Uncharacterized protein</fullName>
    </submittedName>
</protein>
<comment type="caution">
    <text evidence="1">The sequence shown here is derived from an EMBL/GenBank/DDBJ whole genome shotgun (WGS) entry which is preliminary data.</text>
</comment>
<accession>A0ABN9EQ56</accession>
<organism evidence="1 2">
    <name type="scientific">Staurois parvus</name>
    <dbReference type="NCBI Taxonomy" id="386267"/>
    <lineage>
        <taxon>Eukaryota</taxon>
        <taxon>Metazoa</taxon>
        <taxon>Chordata</taxon>
        <taxon>Craniata</taxon>
        <taxon>Vertebrata</taxon>
        <taxon>Euteleostomi</taxon>
        <taxon>Amphibia</taxon>
        <taxon>Batrachia</taxon>
        <taxon>Anura</taxon>
        <taxon>Neobatrachia</taxon>
        <taxon>Ranoidea</taxon>
        <taxon>Ranidae</taxon>
        <taxon>Staurois</taxon>
    </lineage>
</organism>
<name>A0ABN9EQ56_9NEOB</name>
<gene>
    <name evidence="1" type="ORF">SPARVUS_LOCUS10325131</name>
</gene>
<feature type="non-terminal residue" evidence="1">
    <location>
        <position position="42"/>
    </location>
</feature>
<keyword evidence="2" id="KW-1185">Reference proteome</keyword>
<proteinExistence type="predicted"/>
<dbReference type="Proteomes" id="UP001162483">
    <property type="component" value="Unassembled WGS sequence"/>
</dbReference>
<sequence>MSCQSAAALKACKSMHIAPLMTEYGPLSLLGSQPKAMIRIQV</sequence>
<evidence type="ECO:0000313" key="1">
    <source>
        <dbReference type="EMBL" id="CAI9586140.1"/>
    </source>
</evidence>
<dbReference type="EMBL" id="CATNWA010015721">
    <property type="protein sequence ID" value="CAI9586140.1"/>
    <property type="molecule type" value="Genomic_DNA"/>
</dbReference>